<dbReference type="GO" id="GO:0003700">
    <property type="term" value="F:DNA-binding transcription factor activity"/>
    <property type="evidence" value="ECO:0007669"/>
    <property type="project" value="InterPro"/>
</dbReference>
<evidence type="ECO:0000313" key="1">
    <source>
        <dbReference type="EMBL" id="NYD27833.1"/>
    </source>
</evidence>
<organism evidence="1 2">
    <name type="scientific">Leucobacter aridicollis</name>
    <dbReference type="NCBI Taxonomy" id="283878"/>
    <lineage>
        <taxon>Bacteria</taxon>
        <taxon>Bacillati</taxon>
        <taxon>Actinomycetota</taxon>
        <taxon>Actinomycetes</taxon>
        <taxon>Micrococcales</taxon>
        <taxon>Microbacteriaceae</taxon>
        <taxon>Leucobacter</taxon>
    </lineage>
</organism>
<keyword evidence="1" id="KW-0240">DNA-directed RNA polymerase</keyword>
<evidence type="ECO:0000313" key="2">
    <source>
        <dbReference type="Proteomes" id="UP000586095"/>
    </source>
</evidence>
<sequence length="100" mass="11352">MVLVPRAADGDEDALRALIVQHAPTMRALARRLMATDCEVDRVVRQAFMIVLTSLDGGEDDARGLKMKLLQHTCRESLARNSYLDVLKRREDGYRYNECS</sequence>
<dbReference type="Proteomes" id="UP000586095">
    <property type="component" value="Unassembled WGS sequence"/>
</dbReference>
<name>A0A852QZF5_9MICO</name>
<dbReference type="AlphaFoldDB" id="A0A852QZF5"/>
<dbReference type="GO" id="GO:0000428">
    <property type="term" value="C:DNA-directed RNA polymerase complex"/>
    <property type="evidence" value="ECO:0007669"/>
    <property type="project" value="UniProtKB-KW"/>
</dbReference>
<keyword evidence="1" id="KW-0804">Transcription</keyword>
<dbReference type="Gene3D" id="1.10.1740.10">
    <property type="match status" value="1"/>
</dbReference>
<dbReference type="RefSeq" id="WP_202229115.1">
    <property type="nucleotide sequence ID" value="NZ_BAAALZ010000001.1"/>
</dbReference>
<dbReference type="InterPro" id="IPR013325">
    <property type="entry name" value="RNA_pol_sigma_r2"/>
</dbReference>
<reference evidence="1 2" key="1">
    <citation type="submission" date="2020-07" db="EMBL/GenBank/DDBJ databases">
        <title>Sequencing the genomes of 1000 actinobacteria strains.</title>
        <authorList>
            <person name="Klenk H.-P."/>
        </authorList>
    </citation>
    <scope>NUCLEOTIDE SEQUENCE [LARGE SCALE GENOMIC DNA]</scope>
    <source>
        <strain evidence="1 2">DSM 17380</strain>
    </source>
</reference>
<proteinExistence type="predicted"/>
<protein>
    <submittedName>
        <fullName evidence="1">DNA-directed RNA polymerase specialized sigma24 family protein</fullName>
    </submittedName>
</protein>
<keyword evidence="2" id="KW-1185">Reference proteome</keyword>
<dbReference type="GO" id="GO:0006352">
    <property type="term" value="P:DNA-templated transcription initiation"/>
    <property type="evidence" value="ECO:0007669"/>
    <property type="project" value="InterPro"/>
</dbReference>
<accession>A0A852QZF5</accession>
<dbReference type="EMBL" id="JACCBD010000001">
    <property type="protein sequence ID" value="NYD27833.1"/>
    <property type="molecule type" value="Genomic_DNA"/>
</dbReference>
<comment type="caution">
    <text evidence="1">The sequence shown here is derived from an EMBL/GenBank/DDBJ whole genome shotgun (WGS) entry which is preliminary data.</text>
</comment>
<dbReference type="SUPFAM" id="SSF88946">
    <property type="entry name" value="Sigma2 domain of RNA polymerase sigma factors"/>
    <property type="match status" value="1"/>
</dbReference>
<gene>
    <name evidence="1" type="ORF">BJ960_002636</name>
</gene>